<dbReference type="Proteomes" id="UP001549921">
    <property type="component" value="Unassembled WGS sequence"/>
</dbReference>
<comment type="caution">
    <text evidence="1">The sequence shown here is derived from an EMBL/GenBank/DDBJ whole genome shotgun (WGS) entry which is preliminary data.</text>
</comment>
<dbReference type="AlphaFoldDB" id="A0ABD0SGB0"/>
<evidence type="ECO:0000313" key="2">
    <source>
        <dbReference type="Proteomes" id="UP001549921"/>
    </source>
</evidence>
<dbReference type="EMBL" id="JBEDNZ010000022">
    <property type="protein sequence ID" value="KAL0818642.1"/>
    <property type="molecule type" value="Genomic_DNA"/>
</dbReference>
<name>A0ABD0SGB0_LOXSC</name>
<evidence type="ECO:0000313" key="1">
    <source>
        <dbReference type="EMBL" id="KAL0818642.1"/>
    </source>
</evidence>
<organism evidence="1 2">
    <name type="scientific">Loxostege sticticalis</name>
    <name type="common">Beet webworm moth</name>
    <dbReference type="NCBI Taxonomy" id="481309"/>
    <lineage>
        <taxon>Eukaryota</taxon>
        <taxon>Metazoa</taxon>
        <taxon>Ecdysozoa</taxon>
        <taxon>Arthropoda</taxon>
        <taxon>Hexapoda</taxon>
        <taxon>Insecta</taxon>
        <taxon>Pterygota</taxon>
        <taxon>Neoptera</taxon>
        <taxon>Endopterygota</taxon>
        <taxon>Lepidoptera</taxon>
        <taxon>Glossata</taxon>
        <taxon>Ditrysia</taxon>
        <taxon>Pyraloidea</taxon>
        <taxon>Crambidae</taxon>
        <taxon>Pyraustinae</taxon>
        <taxon>Loxostege</taxon>
    </lineage>
</organism>
<reference evidence="1 2" key="1">
    <citation type="submission" date="2024-06" db="EMBL/GenBank/DDBJ databases">
        <title>A chromosome-level genome assembly of beet webworm, Loxostege sticticalis.</title>
        <authorList>
            <person name="Zhang Y."/>
        </authorList>
    </citation>
    <scope>NUCLEOTIDE SEQUENCE [LARGE SCALE GENOMIC DNA]</scope>
    <source>
        <strain evidence="1">AQ028</strain>
        <tissue evidence="1">Male pupae</tissue>
    </source>
</reference>
<accession>A0ABD0SGB0</accession>
<protein>
    <submittedName>
        <fullName evidence="1">Uncharacterized protein</fullName>
    </submittedName>
</protein>
<sequence>MPRLFHLDHYEECLAARGVYCVGSFELAPDEPRHQLYQLMEVRYYVDITVFRCSLLHVAHYEECLASRGVYCVGSFELAPDEPRHQLYQLMEVRHYVDITVLRCSLFHVAHYEECLAVRGVYCVGSFELAPDEPRHQLYQLMEVRRYVDITVLRCSLFHVAHYEECLAARGVYCVGSFELAPDEPRHQLYQLMEVRHYVDITVLRCSLFHVAHYEECLAVRGVYCVGSFELAPDEPRHQLYQLMEVRHYVDITVLRCSLFHVAHYEECLAVRGVYCVGSFELAPDEPRHQLY</sequence>
<gene>
    <name evidence="1" type="ORF">ABMA28_009066</name>
</gene>
<proteinExistence type="predicted"/>